<evidence type="ECO:0000256" key="1">
    <source>
        <dbReference type="SAM" id="SignalP"/>
    </source>
</evidence>
<feature type="chain" id="PRO_5045218277" evidence="1">
    <location>
        <begin position="23"/>
        <end position="49"/>
    </location>
</feature>
<gene>
    <name evidence="2" type="ORF">ABIF63_003787</name>
</gene>
<accession>A0ABV2RRW7</accession>
<dbReference type="Proteomes" id="UP001549291">
    <property type="component" value="Unassembled WGS sequence"/>
</dbReference>
<keyword evidence="1" id="KW-0732">Signal</keyword>
<evidence type="ECO:0000313" key="2">
    <source>
        <dbReference type="EMBL" id="MET4719681.1"/>
    </source>
</evidence>
<dbReference type="RefSeq" id="WP_157789153.1">
    <property type="nucleotide sequence ID" value="NZ_CP066351.1"/>
</dbReference>
<keyword evidence="3" id="KW-1185">Reference proteome</keyword>
<reference evidence="2 3" key="1">
    <citation type="submission" date="2024-06" db="EMBL/GenBank/DDBJ databases">
        <title>Genomic Encyclopedia of Type Strains, Phase V (KMG-V): Genome sequencing to study the core and pangenomes of soil and plant-associated prokaryotes.</title>
        <authorList>
            <person name="Whitman W."/>
        </authorList>
    </citation>
    <scope>NUCLEOTIDE SEQUENCE [LARGE SCALE GENOMIC DNA]</scope>
    <source>
        <strain evidence="2 3">USDA 160</strain>
    </source>
</reference>
<proteinExistence type="predicted"/>
<organism evidence="2 3">
    <name type="scientific">Bradyrhizobium japonicum</name>
    <dbReference type="NCBI Taxonomy" id="375"/>
    <lineage>
        <taxon>Bacteria</taxon>
        <taxon>Pseudomonadati</taxon>
        <taxon>Pseudomonadota</taxon>
        <taxon>Alphaproteobacteria</taxon>
        <taxon>Hyphomicrobiales</taxon>
        <taxon>Nitrobacteraceae</taxon>
        <taxon>Bradyrhizobium</taxon>
    </lineage>
</organism>
<protein>
    <submittedName>
        <fullName evidence="2">Uncharacterized protein</fullName>
    </submittedName>
</protein>
<feature type="signal peptide" evidence="1">
    <location>
        <begin position="1"/>
        <end position="22"/>
    </location>
</feature>
<sequence length="49" mass="5353">MTQFNSVLVAVALALTAYSGVAAWKATADDRRDQTFIHRMEPSAALTQQ</sequence>
<comment type="caution">
    <text evidence="2">The sequence shown here is derived from an EMBL/GenBank/DDBJ whole genome shotgun (WGS) entry which is preliminary data.</text>
</comment>
<evidence type="ECO:0000313" key="3">
    <source>
        <dbReference type="Proteomes" id="UP001549291"/>
    </source>
</evidence>
<name>A0ABV2RRW7_BRAJP</name>
<dbReference type="EMBL" id="JBEPTQ010000002">
    <property type="protein sequence ID" value="MET4719681.1"/>
    <property type="molecule type" value="Genomic_DNA"/>
</dbReference>